<accession>A0ACC1YSA2</accession>
<dbReference type="EMBL" id="CM051395">
    <property type="protein sequence ID" value="KAJ4725505.1"/>
    <property type="molecule type" value="Genomic_DNA"/>
</dbReference>
<dbReference type="Proteomes" id="UP001164539">
    <property type="component" value="Chromosome 2"/>
</dbReference>
<protein>
    <submittedName>
        <fullName evidence="1">UDP-glycosyltransferase</fullName>
    </submittedName>
</protein>
<comment type="caution">
    <text evidence="1">The sequence shown here is derived from an EMBL/GenBank/DDBJ whole genome shotgun (WGS) entry which is preliminary data.</text>
</comment>
<evidence type="ECO:0000313" key="2">
    <source>
        <dbReference type="Proteomes" id="UP001164539"/>
    </source>
</evidence>
<evidence type="ECO:0000313" key="1">
    <source>
        <dbReference type="EMBL" id="KAJ4725505.1"/>
    </source>
</evidence>
<name>A0ACC1YSA2_MELAZ</name>
<keyword evidence="2" id="KW-1185">Reference proteome</keyword>
<reference evidence="1 2" key="1">
    <citation type="journal article" date="2023" name="Science">
        <title>Complex scaffold remodeling in plant triterpene biosynthesis.</title>
        <authorList>
            <person name="De La Pena R."/>
            <person name="Hodgson H."/>
            <person name="Liu J.C."/>
            <person name="Stephenson M.J."/>
            <person name="Martin A.C."/>
            <person name="Owen C."/>
            <person name="Harkess A."/>
            <person name="Leebens-Mack J."/>
            <person name="Jimenez L.E."/>
            <person name="Osbourn A."/>
            <person name="Sattely E.S."/>
        </authorList>
    </citation>
    <scope>NUCLEOTIDE SEQUENCE [LARGE SCALE GENOMIC DNA]</scope>
    <source>
        <strain evidence="2">cv. JPN11</strain>
        <tissue evidence="1">Leaf</tissue>
    </source>
</reference>
<organism evidence="1 2">
    <name type="scientific">Melia azedarach</name>
    <name type="common">Chinaberry tree</name>
    <dbReference type="NCBI Taxonomy" id="155640"/>
    <lineage>
        <taxon>Eukaryota</taxon>
        <taxon>Viridiplantae</taxon>
        <taxon>Streptophyta</taxon>
        <taxon>Embryophyta</taxon>
        <taxon>Tracheophyta</taxon>
        <taxon>Spermatophyta</taxon>
        <taxon>Magnoliopsida</taxon>
        <taxon>eudicotyledons</taxon>
        <taxon>Gunneridae</taxon>
        <taxon>Pentapetalae</taxon>
        <taxon>rosids</taxon>
        <taxon>malvids</taxon>
        <taxon>Sapindales</taxon>
        <taxon>Meliaceae</taxon>
        <taxon>Melia</taxon>
    </lineage>
</organism>
<proteinExistence type="predicted"/>
<gene>
    <name evidence="1" type="ORF">OWV82_004367</name>
</gene>
<sequence>MDQCKKESAGRFCHAVALPFPGRGHINPMMNLCILLVSRKPDIVITFVLTEEWLGLVGSSVKKPENIRFETVPNVIPSEFVRARDFPAFLEAVSTKMEAPFEKVLDRLHLEAPMTVIIADTFLTWAVDVGNRRNIPVASFWTMSASVFSVFHHFELLERNGHFPVELSERGEELVDYIPGLPSTRVADLPTIFFGIGRRTLPRALESVSGVAKAQYFILSSVYELEVKVIDTLNSELPIPVYPIGPTIPYFDVEDITSRTTSLHVPNYFEWLDSQPIGSVLYVSLGSFLSVSSVQMDEIVAGVRNSGVRYLWVTRGDTSRFNDGCLNMGIVVPWCDQLKVLSHSSIGGFWTHCGWNSILEALYAGVPMLTFSITMDQNPNSKLIVEDLKIGWRVKRSEAESESLVTRNEILELVKRFMDLDSDERKQMSKRAGELKEICREAVAEGGPSITNLDALLKDISLA</sequence>